<dbReference type="KEGG" id="hmo:HM1_1280"/>
<dbReference type="AlphaFoldDB" id="B0TGX2"/>
<name>B0TGX2_HELMI</name>
<protein>
    <submittedName>
        <fullName evidence="1">Uncharacterized protein</fullName>
    </submittedName>
</protein>
<dbReference type="HOGENOM" id="CLU_2990473_0_0_9"/>
<keyword evidence="2" id="KW-1185">Reference proteome</keyword>
<sequence>MGKLSLSFGVALYTIEKKRRLCLPNKQVSTGWLARVTALAAEFSKMAQPVNQCFSRE</sequence>
<evidence type="ECO:0000313" key="2">
    <source>
        <dbReference type="Proteomes" id="UP000008550"/>
    </source>
</evidence>
<dbReference type="Proteomes" id="UP000008550">
    <property type="component" value="Chromosome"/>
</dbReference>
<evidence type="ECO:0000313" key="1">
    <source>
        <dbReference type="EMBL" id="ABZ83297.1"/>
    </source>
</evidence>
<organism evidence="1 2">
    <name type="scientific">Heliobacterium modesticaldum (strain ATCC 51547 / Ice1)</name>
    <dbReference type="NCBI Taxonomy" id="498761"/>
    <lineage>
        <taxon>Bacteria</taxon>
        <taxon>Bacillati</taxon>
        <taxon>Bacillota</taxon>
        <taxon>Clostridia</taxon>
        <taxon>Eubacteriales</taxon>
        <taxon>Heliobacteriaceae</taxon>
        <taxon>Heliomicrobium</taxon>
    </lineage>
</organism>
<accession>B0TGX2</accession>
<dbReference type="EMBL" id="CP000930">
    <property type="protein sequence ID" value="ABZ83297.1"/>
    <property type="molecule type" value="Genomic_DNA"/>
</dbReference>
<reference evidence="1 2" key="1">
    <citation type="journal article" date="2008" name="J. Bacteriol.">
        <title>The genome of Heliobacterium modesticaldum, a phototrophic representative of the Firmicutes containing the simplest photosynthetic apparatus.</title>
        <authorList>
            <person name="Sattley W.M."/>
            <person name="Madigan M.T."/>
            <person name="Swingley W.D."/>
            <person name="Cheung P.C."/>
            <person name="Clocksin K.M."/>
            <person name="Conrad A.L."/>
            <person name="Dejesa L.C."/>
            <person name="Honchak B.M."/>
            <person name="Jung D.O."/>
            <person name="Karbach L.E."/>
            <person name="Kurdoglu A."/>
            <person name="Lahiri S."/>
            <person name="Mastrian S.D."/>
            <person name="Page L.E."/>
            <person name="Taylor H.L."/>
            <person name="Wang Z.T."/>
            <person name="Raymond J."/>
            <person name="Chen M."/>
            <person name="Blankenship R.E."/>
            <person name="Touchman J.W."/>
        </authorList>
    </citation>
    <scope>NUCLEOTIDE SEQUENCE [LARGE SCALE GENOMIC DNA]</scope>
    <source>
        <strain evidence="2">ATCC 51547 / Ice1</strain>
    </source>
</reference>
<gene>
    <name evidence="1" type="ORF">HM1_1280</name>
</gene>
<proteinExistence type="predicted"/>